<dbReference type="EMBL" id="UINC01076966">
    <property type="protein sequence ID" value="SVC16628.1"/>
    <property type="molecule type" value="Genomic_DNA"/>
</dbReference>
<sequence length="180" mass="20093">VLAQFSNVQYGLGLDIGSSGSGIFFNHIWTNTNETMGIITEFRFFDVKGDEETIVYDYWTNQYSTVGGQNLVLLPILMGVNYFPFAGQIANNFSPFITLRCGPIFTIDGEETGNSFKEQWGNSQTHWSFGGFIGAGIEFKWVNLSSVILHIGADILPLSQKADGKYDYSGMLIHIAFNRF</sequence>
<evidence type="ECO:0000313" key="1">
    <source>
        <dbReference type="EMBL" id="SVC16628.1"/>
    </source>
</evidence>
<accession>A0A382JXJ2</accession>
<name>A0A382JXJ2_9ZZZZ</name>
<organism evidence="1">
    <name type="scientific">marine metagenome</name>
    <dbReference type="NCBI Taxonomy" id="408172"/>
    <lineage>
        <taxon>unclassified sequences</taxon>
        <taxon>metagenomes</taxon>
        <taxon>ecological metagenomes</taxon>
    </lineage>
</organism>
<gene>
    <name evidence="1" type="ORF">METZ01_LOCUS269482</name>
</gene>
<reference evidence="1" key="1">
    <citation type="submission" date="2018-05" db="EMBL/GenBank/DDBJ databases">
        <authorList>
            <person name="Lanie J.A."/>
            <person name="Ng W.-L."/>
            <person name="Kazmierczak K.M."/>
            <person name="Andrzejewski T.M."/>
            <person name="Davidsen T.M."/>
            <person name="Wayne K.J."/>
            <person name="Tettelin H."/>
            <person name="Glass J.I."/>
            <person name="Rusch D."/>
            <person name="Podicherti R."/>
            <person name="Tsui H.-C.T."/>
            <person name="Winkler M.E."/>
        </authorList>
    </citation>
    <scope>NUCLEOTIDE SEQUENCE</scope>
</reference>
<proteinExistence type="predicted"/>
<evidence type="ECO:0008006" key="2">
    <source>
        <dbReference type="Google" id="ProtNLM"/>
    </source>
</evidence>
<feature type="non-terminal residue" evidence="1">
    <location>
        <position position="1"/>
    </location>
</feature>
<protein>
    <recommendedName>
        <fullName evidence="2">Outer membrane protein beta-barrel domain-containing protein</fullName>
    </recommendedName>
</protein>
<dbReference type="AlphaFoldDB" id="A0A382JXJ2"/>